<gene>
    <name evidence="2" type="ORF">GNP35_05830</name>
</gene>
<name>A0A6N8FAP0_9GAMM</name>
<keyword evidence="1" id="KW-0472">Membrane</keyword>
<dbReference type="AlphaFoldDB" id="A0A6N8FAP0"/>
<sequence>MNINATLFGQFILISIIVISGLSYYLGKRKTQNVKTTTFIGFLLSFIPPLGLIFVAVLALKDDISNNNASNF</sequence>
<feature type="transmembrane region" description="Helical" evidence="1">
    <location>
        <begin position="39"/>
        <end position="60"/>
    </location>
</feature>
<evidence type="ECO:0000256" key="1">
    <source>
        <dbReference type="SAM" id="Phobius"/>
    </source>
</evidence>
<evidence type="ECO:0000313" key="3">
    <source>
        <dbReference type="Proteomes" id="UP000439994"/>
    </source>
</evidence>
<accession>A0A6N8FAP0</accession>
<keyword evidence="1" id="KW-1133">Transmembrane helix</keyword>
<dbReference type="RefSeq" id="WP_155695249.1">
    <property type="nucleotide sequence ID" value="NZ_WOCD01000003.1"/>
</dbReference>
<dbReference type="OrthoDB" id="886161at2"/>
<evidence type="ECO:0000313" key="2">
    <source>
        <dbReference type="EMBL" id="MUH72040.1"/>
    </source>
</evidence>
<keyword evidence="3" id="KW-1185">Reference proteome</keyword>
<organism evidence="2 3">
    <name type="scientific">Psychrosphaera haliotis</name>
    <dbReference type="NCBI Taxonomy" id="555083"/>
    <lineage>
        <taxon>Bacteria</taxon>
        <taxon>Pseudomonadati</taxon>
        <taxon>Pseudomonadota</taxon>
        <taxon>Gammaproteobacteria</taxon>
        <taxon>Alteromonadales</taxon>
        <taxon>Pseudoalteromonadaceae</taxon>
        <taxon>Psychrosphaera</taxon>
    </lineage>
</organism>
<protein>
    <submittedName>
        <fullName evidence="2">Uncharacterized protein</fullName>
    </submittedName>
</protein>
<dbReference type="Proteomes" id="UP000439994">
    <property type="component" value="Unassembled WGS sequence"/>
</dbReference>
<reference evidence="2 3" key="1">
    <citation type="submission" date="2019-11" db="EMBL/GenBank/DDBJ databases">
        <title>P. haliotis isolates from Z. marina roots.</title>
        <authorList>
            <person name="Cohen M."/>
            <person name="Jospin G."/>
            <person name="Eisen J.A."/>
            <person name="Coil D.A."/>
        </authorList>
    </citation>
    <scope>NUCLEOTIDE SEQUENCE [LARGE SCALE GENOMIC DNA]</scope>
    <source>
        <strain evidence="2 3">UCD-MCMsp1aY</strain>
    </source>
</reference>
<dbReference type="EMBL" id="WOCD01000003">
    <property type="protein sequence ID" value="MUH72040.1"/>
    <property type="molecule type" value="Genomic_DNA"/>
</dbReference>
<proteinExistence type="predicted"/>
<comment type="caution">
    <text evidence="2">The sequence shown here is derived from an EMBL/GenBank/DDBJ whole genome shotgun (WGS) entry which is preliminary data.</text>
</comment>
<keyword evidence="1" id="KW-0812">Transmembrane</keyword>
<feature type="transmembrane region" description="Helical" evidence="1">
    <location>
        <begin position="6"/>
        <end position="27"/>
    </location>
</feature>